<dbReference type="InterPro" id="IPR002347">
    <property type="entry name" value="SDR_fam"/>
</dbReference>
<accession>A0A089ZWQ4</accession>
<proteinExistence type="inferred from homology"/>
<dbReference type="PROSITE" id="PS00061">
    <property type="entry name" value="ADH_SHORT"/>
    <property type="match status" value="1"/>
</dbReference>
<protein>
    <submittedName>
        <fullName evidence="3">Short-chain alcohol dehydrogenase</fullName>
    </submittedName>
</protein>
<dbReference type="FunFam" id="3.40.50.720:FF:000084">
    <property type="entry name" value="Short-chain dehydrogenase reductase"/>
    <property type="match status" value="1"/>
</dbReference>
<comment type="similarity">
    <text evidence="1">Belongs to the short-chain dehydrogenases/reductases (SDR) family.</text>
</comment>
<dbReference type="AlphaFoldDB" id="A0A089ZWQ4"/>
<dbReference type="Gene3D" id="3.40.50.720">
    <property type="entry name" value="NAD(P)-binding Rossmann-like Domain"/>
    <property type="match status" value="1"/>
</dbReference>
<dbReference type="InterPro" id="IPR036291">
    <property type="entry name" value="NAD(P)-bd_dom_sf"/>
</dbReference>
<keyword evidence="2" id="KW-0560">Oxidoreductase</keyword>
<reference evidence="3" key="1">
    <citation type="journal article" date="2014" name="Appl. Environ. Microbiol.">
        <title>Efficient PCR-Based Amplification of Diverse Alcohol Dehydrogenase Genes from Metagenomes for Improving Biocatalysis: Screening of Gene-Specific Amplicons from Metagenomes.</title>
        <authorList>
            <person name="Itoh N."/>
            <person name="Kariya S."/>
            <person name="Kurokawa J."/>
        </authorList>
    </citation>
    <scope>NUCLEOTIDE SEQUENCE</scope>
</reference>
<dbReference type="PANTHER" id="PTHR24321">
    <property type="entry name" value="DEHYDROGENASES, SHORT CHAIN"/>
    <property type="match status" value="1"/>
</dbReference>
<organism evidence="3">
    <name type="scientific">uncultured organism</name>
    <dbReference type="NCBI Taxonomy" id="155900"/>
    <lineage>
        <taxon>unclassified sequences</taxon>
        <taxon>environmental samples</taxon>
    </lineage>
</organism>
<name>A0A089ZWQ4_9ZZZZ</name>
<evidence type="ECO:0000256" key="2">
    <source>
        <dbReference type="ARBA" id="ARBA00023002"/>
    </source>
</evidence>
<sequence>MAQYDVADRSAIVTGGGSGIGRAAALALAREGAKIVIADYNETAAHAVAQEISAADGEALGIRTDVSRAADVEAMVRATVERFGRVDVLFNNAAVALVGRDNRVTEIDEAVWDAVLAVNLKGTFLCCKYAIPAMTANGGGSIINNASIAALVAEPDLDAYTASKGGVLALTRSIAAGYARDGIRCNAICPGLVRTPMTAPIADETLRRFEEETLLPIGEPEDIGHLVVYLASDESRYVTGATFVIDGGYTAQ</sequence>
<dbReference type="GO" id="GO:0016491">
    <property type="term" value="F:oxidoreductase activity"/>
    <property type="evidence" value="ECO:0007669"/>
    <property type="project" value="UniProtKB-KW"/>
</dbReference>
<dbReference type="PRINTS" id="PR00081">
    <property type="entry name" value="GDHRDH"/>
</dbReference>
<dbReference type="Pfam" id="PF13561">
    <property type="entry name" value="adh_short_C2"/>
    <property type="match status" value="1"/>
</dbReference>
<evidence type="ECO:0000313" key="3">
    <source>
        <dbReference type="EMBL" id="BAP47483.1"/>
    </source>
</evidence>
<dbReference type="InterPro" id="IPR020904">
    <property type="entry name" value="Sc_DH/Rdtase_CS"/>
</dbReference>
<dbReference type="PRINTS" id="PR00080">
    <property type="entry name" value="SDRFAMILY"/>
</dbReference>
<dbReference type="PANTHER" id="PTHR24321:SF14">
    <property type="entry name" value="SHORT-CHAIN TYPE DEHYDROGENASE_REDUCTASE BLR2146-RELATED"/>
    <property type="match status" value="1"/>
</dbReference>
<dbReference type="NCBIfam" id="NF005559">
    <property type="entry name" value="PRK07231.1"/>
    <property type="match status" value="1"/>
</dbReference>
<dbReference type="EMBL" id="AB916627">
    <property type="protein sequence ID" value="BAP47483.1"/>
    <property type="molecule type" value="Genomic_DNA"/>
</dbReference>
<evidence type="ECO:0000256" key="1">
    <source>
        <dbReference type="ARBA" id="ARBA00006484"/>
    </source>
</evidence>
<dbReference type="SUPFAM" id="SSF51735">
    <property type="entry name" value="NAD(P)-binding Rossmann-fold domains"/>
    <property type="match status" value="1"/>
</dbReference>